<dbReference type="PANTHER" id="PTHR14859">
    <property type="entry name" value="CALCOFLUOR WHITE HYPERSENSITIVE PROTEIN PRECURSOR"/>
    <property type="match status" value="1"/>
</dbReference>
<comment type="caution">
    <text evidence="2">The sequence shown here is derived from an EMBL/GenBank/DDBJ whole genome shotgun (WGS) entry which is preliminary data.</text>
</comment>
<dbReference type="Pfam" id="PF03372">
    <property type="entry name" value="Exo_endo_phos"/>
    <property type="match status" value="1"/>
</dbReference>
<name>A0ABN3Q153_9ACTN</name>
<dbReference type="Proteomes" id="UP001501447">
    <property type="component" value="Unassembled WGS sequence"/>
</dbReference>
<dbReference type="SUPFAM" id="SSF56219">
    <property type="entry name" value="DNase I-like"/>
    <property type="match status" value="1"/>
</dbReference>
<sequence>MDRIARALKKVHKLDYHVTYGTVNRKRGQCGGIFKGGAYGRAMLTAAPAKDPVNKRYSQGGSEPRGYMAVTVPIAGKDVRVFNTHFAQKTADDQQTGVRTQQVRELEAAARPHNRAIVVGDFNTTPPAGELAPFWQHFADADPYCGAKPDARCQGTIGTAPHRKKIDFILLRRGAFNPPGVGVHDPQGQSDHSLVHADLKPLF</sequence>
<dbReference type="InterPro" id="IPR051916">
    <property type="entry name" value="GPI-anchor_lipid_remodeler"/>
</dbReference>
<dbReference type="EMBL" id="BAAARJ010000007">
    <property type="protein sequence ID" value="GAA2611206.1"/>
    <property type="molecule type" value="Genomic_DNA"/>
</dbReference>
<proteinExistence type="predicted"/>
<gene>
    <name evidence="2" type="ORF">GCM10009863_26010</name>
</gene>
<reference evidence="2 3" key="1">
    <citation type="journal article" date="2019" name="Int. J. Syst. Evol. Microbiol.">
        <title>The Global Catalogue of Microorganisms (GCM) 10K type strain sequencing project: providing services to taxonomists for standard genome sequencing and annotation.</title>
        <authorList>
            <consortium name="The Broad Institute Genomics Platform"/>
            <consortium name="The Broad Institute Genome Sequencing Center for Infectious Disease"/>
            <person name="Wu L."/>
            <person name="Ma J."/>
        </authorList>
    </citation>
    <scope>NUCLEOTIDE SEQUENCE [LARGE SCALE GENOMIC DNA]</scope>
    <source>
        <strain evidence="2 3">JCM 16373</strain>
    </source>
</reference>
<dbReference type="Gene3D" id="3.60.10.10">
    <property type="entry name" value="Endonuclease/exonuclease/phosphatase"/>
    <property type="match status" value="1"/>
</dbReference>
<accession>A0ABN3Q153</accession>
<evidence type="ECO:0000259" key="1">
    <source>
        <dbReference type="Pfam" id="PF03372"/>
    </source>
</evidence>
<organism evidence="2 3">
    <name type="scientific">Streptomyces axinellae</name>
    <dbReference type="NCBI Taxonomy" id="552788"/>
    <lineage>
        <taxon>Bacteria</taxon>
        <taxon>Bacillati</taxon>
        <taxon>Actinomycetota</taxon>
        <taxon>Actinomycetes</taxon>
        <taxon>Kitasatosporales</taxon>
        <taxon>Streptomycetaceae</taxon>
        <taxon>Streptomyces</taxon>
    </lineage>
</organism>
<dbReference type="InterPro" id="IPR005135">
    <property type="entry name" value="Endo/exonuclease/phosphatase"/>
</dbReference>
<evidence type="ECO:0000313" key="2">
    <source>
        <dbReference type="EMBL" id="GAA2611206.1"/>
    </source>
</evidence>
<dbReference type="InterPro" id="IPR036691">
    <property type="entry name" value="Endo/exonu/phosph_ase_sf"/>
</dbReference>
<keyword evidence="3" id="KW-1185">Reference proteome</keyword>
<protein>
    <recommendedName>
        <fullName evidence="1">Endonuclease/exonuclease/phosphatase domain-containing protein</fullName>
    </recommendedName>
</protein>
<dbReference type="PANTHER" id="PTHR14859:SF15">
    <property type="entry name" value="ENDONUCLEASE_EXONUCLEASE_PHOSPHATASE DOMAIN-CONTAINING PROTEIN"/>
    <property type="match status" value="1"/>
</dbReference>
<feature type="domain" description="Endonuclease/exonuclease/phosphatase" evidence="1">
    <location>
        <begin position="24"/>
        <end position="192"/>
    </location>
</feature>
<evidence type="ECO:0000313" key="3">
    <source>
        <dbReference type="Proteomes" id="UP001501447"/>
    </source>
</evidence>